<dbReference type="Proteomes" id="UP001148125">
    <property type="component" value="Unassembled WGS sequence"/>
</dbReference>
<gene>
    <name evidence="4" type="ORF">N7Z68_10170</name>
</gene>
<keyword evidence="5" id="KW-1185">Reference proteome</keyword>
<keyword evidence="2" id="KW-0472">Membrane</keyword>
<feature type="domain" description="DUF1510" evidence="3">
    <location>
        <begin position="99"/>
        <end position="188"/>
    </location>
</feature>
<keyword evidence="2" id="KW-0812">Transmembrane</keyword>
<feature type="compositionally biased region" description="Acidic residues" evidence="1">
    <location>
        <begin position="52"/>
        <end position="68"/>
    </location>
</feature>
<comment type="caution">
    <text evidence="4">The sequence shown here is derived from an EMBL/GenBank/DDBJ whole genome shotgun (WGS) entry which is preliminary data.</text>
</comment>
<name>A0ABT5VE70_9BACI</name>
<evidence type="ECO:0000256" key="1">
    <source>
        <dbReference type="SAM" id="MobiDB-lite"/>
    </source>
</evidence>
<keyword evidence="2" id="KW-1133">Transmembrane helix</keyword>
<organism evidence="4 5">
    <name type="scientific">Alkalihalobacterium chitinilyticum</name>
    <dbReference type="NCBI Taxonomy" id="2980103"/>
    <lineage>
        <taxon>Bacteria</taxon>
        <taxon>Bacillati</taxon>
        <taxon>Bacillota</taxon>
        <taxon>Bacilli</taxon>
        <taxon>Bacillales</taxon>
        <taxon>Bacillaceae</taxon>
        <taxon>Alkalihalobacterium</taxon>
    </lineage>
</organism>
<dbReference type="RefSeq" id="WP_275118371.1">
    <property type="nucleotide sequence ID" value="NZ_JAOTPO010000006.1"/>
</dbReference>
<feature type="region of interest" description="Disordered" evidence="1">
    <location>
        <begin position="52"/>
        <end position="110"/>
    </location>
</feature>
<dbReference type="Pfam" id="PF07423">
    <property type="entry name" value="DUF1510"/>
    <property type="match status" value="1"/>
</dbReference>
<dbReference type="EMBL" id="JAOTPO010000006">
    <property type="protein sequence ID" value="MDE5413751.1"/>
    <property type="molecule type" value="Genomic_DNA"/>
</dbReference>
<evidence type="ECO:0000313" key="4">
    <source>
        <dbReference type="EMBL" id="MDE5413751.1"/>
    </source>
</evidence>
<evidence type="ECO:0000256" key="2">
    <source>
        <dbReference type="SAM" id="Phobius"/>
    </source>
</evidence>
<reference evidence="4" key="1">
    <citation type="submission" date="2024-05" db="EMBL/GenBank/DDBJ databases">
        <title>Alkalihalobacillus sp. strain MEB203 novel alkaliphilic bacterium from Lonar Lake, India.</title>
        <authorList>
            <person name="Joshi A."/>
            <person name="Thite S."/>
            <person name="Mengade P."/>
        </authorList>
    </citation>
    <scope>NUCLEOTIDE SEQUENCE</scope>
    <source>
        <strain evidence="4">MEB 203</strain>
    </source>
</reference>
<feature type="compositionally biased region" description="Acidic residues" evidence="1">
    <location>
        <begin position="76"/>
        <end position="99"/>
    </location>
</feature>
<dbReference type="InterPro" id="IPR009988">
    <property type="entry name" value="DUF1510"/>
</dbReference>
<sequence length="195" mass="22563">MNYSTRYDQRKKRRLNRLLNVAIGIVAILIIYVAVKVFFTPGGSEEVIADLEQEQQQEEQSTETEQTIENDRDIDSSQEEAENEEIREEEEEAEEELSDGEWQPIGTVQSEPFTIDFTRDSVNWKEMTHAIQYATGLDDDMTIWRIENGGDAMSAIGTVSDKNNRNTPYRVRIEWVPERGWKPVEVIKLSSNPYL</sequence>
<feature type="transmembrane region" description="Helical" evidence="2">
    <location>
        <begin position="21"/>
        <end position="39"/>
    </location>
</feature>
<evidence type="ECO:0000313" key="5">
    <source>
        <dbReference type="Proteomes" id="UP001148125"/>
    </source>
</evidence>
<evidence type="ECO:0000259" key="3">
    <source>
        <dbReference type="Pfam" id="PF07423"/>
    </source>
</evidence>
<accession>A0ABT5VE70</accession>
<proteinExistence type="predicted"/>
<protein>
    <submittedName>
        <fullName evidence="4">YrrS family protein</fullName>
    </submittedName>
</protein>